<dbReference type="OrthoDB" id="5984880at2759"/>
<dbReference type="AlphaFoldDB" id="A0A9Q1BN69"/>
<comment type="caution">
    <text evidence="1">The sequence shown here is derived from an EMBL/GenBank/DDBJ whole genome shotgun (WGS) entry which is preliminary data.</text>
</comment>
<evidence type="ECO:0000313" key="1">
    <source>
        <dbReference type="EMBL" id="KAJ8029767.1"/>
    </source>
</evidence>
<organism evidence="1 2">
    <name type="scientific">Holothuria leucospilota</name>
    <name type="common">Black long sea cucumber</name>
    <name type="synonym">Mertensiothuria leucospilota</name>
    <dbReference type="NCBI Taxonomy" id="206669"/>
    <lineage>
        <taxon>Eukaryota</taxon>
        <taxon>Metazoa</taxon>
        <taxon>Echinodermata</taxon>
        <taxon>Eleutherozoa</taxon>
        <taxon>Echinozoa</taxon>
        <taxon>Holothuroidea</taxon>
        <taxon>Aspidochirotacea</taxon>
        <taxon>Aspidochirotida</taxon>
        <taxon>Holothuriidae</taxon>
        <taxon>Holothuria</taxon>
    </lineage>
</organism>
<dbReference type="SUPFAM" id="SSF53335">
    <property type="entry name" value="S-adenosyl-L-methionine-dependent methyltransferases"/>
    <property type="match status" value="1"/>
</dbReference>
<dbReference type="Gene3D" id="3.40.50.150">
    <property type="entry name" value="Vaccinia Virus protein VP39"/>
    <property type="match status" value="1"/>
</dbReference>
<reference evidence="1" key="1">
    <citation type="submission" date="2021-10" db="EMBL/GenBank/DDBJ databases">
        <title>Tropical sea cucumber genome reveals ecological adaptation and Cuvierian tubules defense mechanism.</title>
        <authorList>
            <person name="Chen T."/>
        </authorList>
    </citation>
    <scope>NUCLEOTIDE SEQUENCE</scope>
    <source>
        <strain evidence="1">Nanhai2018</strain>
        <tissue evidence="1">Muscle</tissue>
    </source>
</reference>
<protein>
    <submittedName>
        <fullName evidence="1">Histamine N-methyltransferase A</fullName>
    </submittedName>
</protein>
<gene>
    <name evidence="1" type="ORF">HOLleu_29243</name>
</gene>
<evidence type="ECO:0000313" key="2">
    <source>
        <dbReference type="Proteomes" id="UP001152320"/>
    </source>
</evidence>
<dbReference type="Proteomes" id="UP001152320">
    <property type="component" value="Chromosome 14"/>
</dbReference>
<accession>A0A9Q1BN69</accession>
<dbReference type="InterPro" id="IPR029063">
    <property type="entry name" value="SAM-dependent_MTases_sf"/>
</dbReference>
<keyword evidence="2" id="KW-1185">Reference proteome</keyword>
<proteinExistence type="predicted"/>
<name>A0A9Q1BN69_HOLLE</name>
<dbReference type="EMBL" id="JAIZAY010000014">
    <property type="protein sequence ID" value="KAJ8029767.1"/>
    <property type="molecule type" value="Genomic_DNA"/>
</dbReference>
<sequence length="217" mass="24688">MLTRLLKKIHFIEYTVVEPSAQRMSSFKARVKERKDVLNRVTFIWREETLQDFCTAIVNGQGKFHFVSAIHSLYYITKQDFDKYLGVITGRTEGKILIVNSAEAHCIYQMQKHFPSAAHELRPAVTAEDLTDYLKKLGISFKTTDLTACECDVTDCFDEQSSTGKHLLDFLLQVVGCRDNGPPELLKMITDFLSGMSYRKNGRLYAFTAAKVVLVSV</sequence>